<evidence type="ECO:0000313" key="3">
    <source>
        <dbReference type="Proteomes" id="UP000494040"/>
    </source>
</evidence>
<dbReference type="OrthoDB" id="10539977at2759"/>
<name>A0A8I6SD02_CIMLE</name>
<dbReference type="EnsemblMetazoa" id="XM_014405625.2">
    <property type="protein sequence ID" value="XP_014261111.1"/>
    <property type="gene ID" value="LOC106673484"/>
</dbReference>
<dbReference type="AlphaFoldDB" id="A0A8I6SD02"/>
<reference evidence="2" key="1">
    <citation type="submission" date="2022-01" db="UniProtKB">
        <authorList>
            <consortium name="EnsemblMetazoa"/>
        </authorList>
    </citation>
    <scope>IDENTIFICATION</scope>
</reference>
<gene>
    <name evidence="2" type="primary">106673484</name>
</gene>
<proteinExistence type="predicted"/>
<evidence type="ECO:0000313" key="2">
    <source>
        <dbReference type="EnsemblMetazoa" id="XP_014261109.1"/>
    </source>
</evidence>
<organism evidence="2 3">
    <name type="scientific">Cimex lectularius</name>
    <name type="common">Bed bug</name>
    <name type="synonym">Acanthia lectularia</name>
    <dbReference type="NCBI Taxonomy" id="79782"/>
    <lineage>
        <taxon>Eukaryota</taxon>
        <taxon>Metazoa</taxon>
        <taxon>Ecdysozoa</taxon>
        <taxon>Arthropoda</taxon>
        <taxon>Hexapoda</taxon>
        <taxon>Insecta</taxon>
        <taxon>Pterygota</taxon>
        <taxon>Neoptera</taxon>
        <taxon>Paraneoptera</taxon>
        <taxon>Hemiptera</taxon>
        <taxon>Heteroptera</taxon>
        <taxon>Panheteroptera</taxon>
        <taxon>Cimicomorpha</taxon>
        <taxon>Cimicidae</taxon>
        <taxon>Cimex</taxon>
    </lineage>
</organism>
<keyword evidence="1" id="KW-0175">Coiled coil</keyword>
<dbReference type="EnsemblMetazoa" id="XM_014405623.2">
    <property type="protein sequence ID" value="XP_014261109.1"/>
    <property type="gene ID" value="LOC106673484"/>
</dbReference>
<dbReference type="EnsemblMetazoa" id="XM_014405624.2">
    <property type="protein sequence ID" value="XP_014261110.1"/>
    <property type="gene ID" value="LOC106673484"/>
</dbReference>
<accession>A0A8I6SD02</accession>
<dbReference type="KEGG" id="clec:106673484"/>
<evidence type="ECO:0000256" key="1">
    <source>
        <dbReference type="SAM" id="Coils"/>
    </source>
</evidence>
<keyword evidence="3" id="KW-1185">Reference proteome</keyword>
<feature type="coiled-coil region" evidence="1">
    <location>
        <begin position="121"/>
        <end position="155"/>
    </location>
</feature>
<protein>
    <submittedName>
        <fullName evidence="2">Uncharacterized protein</fullName>
    </submittedName>
</protein>
<feature type="coiled-coil region" evidence="1">
    <location>
        <begin position="67"/>
        <end position="94"/>
    </location>
</feature>
<sequence>MERPVLYFDETTGEFDSMNYDDDEFKQIKFGVKFSSMQRHSSMIDLLHQMINAESSGAIQIAWTVFLKELEEEMKDSKQRIRDLERSVKQKSRQLDENAYAFEELQSQLNDESDKMIVQERAKFTKIISELKSRLEDKEKEVEELMEFKQDIVDRFNAMFRQKKRSKIKKAELLKQQEDMLQEIELQKEVIDHLKKALNESKDELDKERIDYYKKGIEKGREMAYHEEIGVLKQLEILKNIQLILEMDLKQQKKEIFEDD</sequence>
<feature type="coiled-coil region" evidence="1">
    <location>
        <begin position="184"/>
        <end position="211"/>
    </location>
</feature>
<dbReference type="Proteomes" id="UP000494040">
    <property type="component" value="Unassembled WGS sequence"/>
</dbReference>